<reference evidence="1 2" key="1">
    <citation type="journal article" date="2016" name="Mol. Biol. Evol.">
        <title>Comparative Genomics of Early-Diverging Mushroom-Forming Fungi Provides Insights into the Origins of Lignocellulose Decay Capabilities.</title>
        <authorList>
            <person name="Nagy L.G."/>
            <person name="Riley R."/>
            <person name="Tritt A."/>
            <person name="Adam C."/>
            <person name="Daum C."/>
            <person name="Floudas D."/>
            <person name="Sun H."/>
            <person name="Yadav J.S."/>
            <person name="Pangilinan J."/>
            <person name="Larsson K.H."/>
            <person name="Matsuura K."/>
            <person name="Barry K."/>
            <person name="Labutti K."/>
            <person name="Kuo R."/>
            <person name="Ohm R.A."/>
            <person name="Bhattacharya S.S."/>
            <person name="Shirouzu T."/>
            <person name="Yoshinaga Y."/>
            <person name="Martin F.M."/>
            <person name="Grigoriev I.V."/>
            <person name="Hibbett D.S."/>
        </authorList>
    </citation>
    <scope>NUCLEOTIDE SEQUENCE [LARGE SCALE GENOMIC DNA]</scope>
    <source>
        <strain evidence="1 2">CBS 109695</strain>
    </source>
</reference>
<dbReference type="AlphaFoldDB" id="A0A166PWI4"/>
<evidence type="ECO:0000313" key="1">
    <source>
        <dbReference type="EMBL" id="KZP26522.1"/>
    </source>
</evidence>
<proteinExistence type="predicted"/>
<dbReference type="InterPro" id="IPR029062">
    <property type="entry name" value="Class_I_gatase-like"/>
</dbReference>
<keyword evidence="2" id="KW-1185">Reference proteome</keyword>
<dbReference type="STRING" id="436010.A0A166PWI4"/>
<gene>
    <name evidence="1" type="ORF">FIBSPDRAFT_949389</name>
</gene>
<dbReference type="PROSITE" id="PS51257">
    <property type="entry name" value="PROKAR_LIPOPROTEIN"/>
    <property type="match status" value="1"/>
</dbReference>
<accession>A0A166PWI4</accession>
<name>A0A166PWI4_9AGAM</name>
<sequence>MTRMEGRAYDHYAPQHACLLCSCWTQSQLRQNLRKHMCAAFKEGGDADFTRLLNQRRWMCSGGIGLHIHVDEVAEWGEGKEVTASPSLAFAVVEDLNAIRTLQLRTYTGEQLVWAVFALSGGWAVLMHTFIDSEASTSTPQHLRRLSSAGGDLLRRQRGNADIHGSAPFSQDPISATLDEELNAVVPVEQLQLDKLISTLVCAGFPSTSIYIIETIHSHDQAWGRSRRHAHPVSITSTRLATFCELTACGGFSYGDVLHAGKRWAHSVLLHGTAYIEPLQALQAPKGHLRGVVALGDG</sequence>
<dbReference type="EMBL" id="KV417514">
    <property type="protein sequence ID" value="KZP26522.1"/>
    <property type="molecule type" value="Genomic_DNA"/>
</dbReference>
<protein>
    <submittedName>
        <fullName evidence="1">Uncharacterized protein</fullName>
    </submittedName>
</protein>
<dbReference type="SUPFAM" id="SSF52317">
    <property type="entry name" value="Class I glutamine amidotransferase-like"/>
    <property type="match status" value="1"/>
</dbReference>
<dbReference type="Gene3D" id="3.40.50.880">
    <property type="match status" value="1"/>
</dbReference>
<evidence type="ECO:0000313" key="2">
    <source>
        <dbReference type="Proteomes" id="UP000076532"/>
    </source>
</evidence>
<organism evidence="1 2">
    <name type="scientific">Athelia psychrophila</name>
    <dbReference type="NCBI Taxonomy" id="1759441"/>
    <lineage>
        <taxon>Eukaryota</taxon>
        <taxon>Fungi</taxon>
        <taxon>Dikarya</taxon>
        <taxon>Basidiomycota</taxon>
        <taxon>Agaricomycotina</taxon>
        <taxon>Agaricomycetes</taxon>
        <taxon>Agaricomycetidae</taxon>
        <taxon>Atheliales</taxon>
        <taxon>Atheliaceae</taxon>
        <taxon>Athelia</taxon>
    </lineage>
</organism>
<dbReference type="Pfam" id="PF13507">
    <property type="entry name" value="GATase_5"/>
    <property type="match status" value="1"/>
</dbReference>
<dbReference type="Proteomes" id="UP000076532">
    <property type="component" value="Unassembled WGS sequence"/>
</dbReference>